<sequence length="52" mass="5759">MDPHLSFVFKMEKSLIRKQGDITTKISADPVDDAILVLIFGLGVLVIIIFLS</sequence>
<proteinExistence type="predicted"/>
<keyword evidence="1" id="KW-0812">Transmembrane</keyword>
<accession>X1UA06</accession>
<organism evidence="2">
    <name type="scientific">marine sediment metagenome</name>
    <dbReference type="NCBI Taxonomy" id="412755"/>
    <lineage>
        <taxon>unclassified sequences</taxon>
        <taxon>metagenomes</taxon>
        <taxon>ecological metagenomes</taxon>
    </lineage>
</organism>
<keyword evidence="1" id="KW-1133">Transmembrane helix</keyword>
<feature type="transmembrane region" description="Helical" evidence="1">
    <location>
        <begin position="34"/>
        <end position="51"/>
    </location>
</feature>
<feature type="non-terminal residue" evidence="2">
    <location>
        <position position="52"/>
    </location>
</feature>
<evidence type="ECO:0000313" key="2">
    <source>
        <dbReference type="EMBL" id="GAJ14368.1"/>
    </source>
</evidence>
<dbReference type="AlphaFoldDB" id="X1UA06"/>
<evidence type="ECO:0000256" key="1">
    <source>
        <dbReference type="SAM" id="Phobius"/>
    </source>
</evidence>
<comment type="caution">
    <text evidence="2">The sequence shown here is derived from an EMBL/GenBank/DDBJ whole genome shotgun (WGS) entry which is preliminary data.</text>
</comment>
<gene>
    <name evidence="2" type="ORF">S12H4_42450</name>
</gene>
<protein>
    <submittedName>
        <fullName evidence="2">Uncharacterized protein</fullName>
    </submittedName>
</protein>
<dbReference type="EMBL" id="BARW01025978">
    <property type="protein sequence ID" value="GAJ14368.1"/>
    <property type="molecule type" value="Genomic_DNA"/>
</dbReference>
<reference evidence="2" key="1">
    <citation type="journal article" date="2014" name="Front. Microbiol.">
        <title>High frequency of phylogenetically diverse reductive dehalogenase-homologous genes in deep subseafloor sedimentary metagenomes.</title>
        <authorList>
            <person name="Kawai M."/>
            <person name="Futagami T."/>
            <person name="Toyoda A."/>
            <person name="Takaki Y."/>
            <person name="Nishi S."/>
            <person name="Hori S."/>
            <person name="Arai W."/>
            <person name="Tsubouchi T."/>
            <person name="Morono Y."/>
            <person name="Uchiyama I."/>
            <person name="Ito T."/>
            <person name="Fujiyama A."/>
            <person name="Inagaki F."/>
            <person name="Takami H."/>
        </authorList>
    </citation>
    <scope>NUCLEOTIDE SEQUENCE</scope>
    <source>
        <strain evidence="2">Expedition CK06-06</strain>
    </source>
</reference>
<keyword evidence="1" id="KW-0472">Membrane</keyword>
<name>X1UA06_9ZZZZ</name>